<protein>
    <submittedName>
        <fullName evidence="3">Uncharacterized protein</fullName>
    </submittedName>
</protein>
<evidence type="ECO:0000256" key="2">
    <source>
        <dbReference type="ARBA" id="ARBA00023033"/>
    </source>
</evidence>
<dbReference type="Gene3D" id="3.50.50.60">
    <property type="entry name" value="FAD/NAD(P)-binding domain"/>
    <property type="match status" value="1"/>
</dbReference>
<keyword evidence="1" id="KW-0560">Oxidoreductase</keyword>
<evidence type="ECO:0000313" key="3">
    <source>
        <dbReference type="EMBL" id="KAK5847268.1"/>
    </source>
</evidence>
<gene>
    <name evidence="3" type="ORF">PVK06_003573</name>
</gene>
<dbReference type="InterPro" id="IPR036188">
    <property type="entry name" value="FAD/NAD-bd_sf"/>
</dbReference>
<dbReference type="SUPFAM" id="SSF51905">
    <property type="entry name" value="FAD/NAD(P)-binding domain"/>
    <property type="match status" value="1"/>
</dbReference>
<evidence type="ECO:0000313" key="4">
    <source>
        <dbReference type="Proteomes" id="UP001358586"/>
    </source>
</evidence>
<dbReference type="PANTHER" id="PTHR45934">
    <property type="entry name" value="FAD/NAD(P)-BINDING OXIDOREDUCTASE FAMILY PROTEIN"/>
    <property type="match status" value="1"/>
</dbReference>
<comment type="caution">
    <text evidence="3">The sequence shown here is derived from an EMBL/GenBank/DDBJ whole genome shotgun (WGS) entry which is preliminary data.</text>
</comment>
<dbReference type="InterPro" id="IPR044560">
    <property type="entry name" value="MOase"/>
</dbReference>
<accession>A0ABR0R839</accession>
<reference evidence="3 4" key="1">
    <citation type="submission" date="2023-03" db="EMBL/GenBank/DDBJ databases">
        <title>WGS of Gossypium arboreum.</title>
        <authorList>
            <person name="Yu D."/>
        </authorList>
    </citation>
    <scope>NUCLEOTIDE SEQUENCE [LARGE SCALE GENOMIC DNA]</scope>
    <source>
        <tissue evidence="3">Leaf</tissue>
    </source>
</reference>
<evidence type="ECO:0000256" key="1">
    <source>
        <dbReference type="ARBA" id="ARBA00023002"/>
    </source>
</evidence>
<dbReference type="PANTHER" id="PTHR45934:SF9">
    <property type="entry name" value="FAD_NAD(P)-BINDING OXIDOREDUCTASE FAMILY PROTEIN"/>
    <property type="match status" value="1"/>
</dbReference>
<proteinExistence type="predicted"/>
<keyword evidence="4" id="KW-1185">Reference proteome</keyword>
<organism evidence="3 4">
    <name type="scientific">Gossypium arboreum</name>
    <name type="common">Tree cotton</name>
    <name type="synonym">Gossypium nanking</name>
    <dbReference type="NCBI Taxonomy" id="29729"/>
    <lineage>
        <taxon>Eukaryota</taxon>
        <taxon>Viridiplantae</taxon>
        <taxon>Streptophyta</taxon>
        <taxon>Embryophyta</taxon>
        <taxon>Tracheophyta</taxon>
        <taxon>Spermatophyta</taxon>
        <taxon>Magnoliopsida</taxon>
        <taxon>eudicotyledons</taxon>
        <taxon>Gunneridae</taxon>
        <taxon>Pentapetalae</taxon>
        <taxon>rosids</taxon>
        <taxon>malvids</taxon>
        <taxon>Malvales</taxon>
        <taxon>Malvaceae</taxon>
        <taxon>Malvoideae</taxon>
        <taxon>Gossypium</taxon>
    </lineage>
</organism>
<name>A0ABR0R839_GOSAR</name>
<keyword evidence="2" id="KW-0503">Monooxygenase</keyword>
<dbReference type="EMBL" id="JARKNE010000001">
    <property type="protein sequence ID" value="KAK5847268.1"/>
    <property type="molecule type" value="Genomic_DNA"/>
</dbReference>
<dbReference type="Proteomes" id="UP001358586">
    <property type="component" value="Chromosome 1"/>
</dbReference>
<sequence>MLIQVRIYTRERTGGTSLTLFKNGWRVLDAIGVADTLRGQFLEIQGMVVNLEDGRELRSFKFKDEDQTQEVRAVERRILLETLANELPPETVRFSSKLAKIQSSENDEALLQLTDGTTLLASCKAKWMGFSEPTYVVWGFGLSMAGTNSYFAHIIA</sequence>